<evidence type="ECO:0000256" key="1">
    <source>
        <dbReference type="SAM" id="MobiDB-lite"/>
    </source>
</evidence>
<feature type="compositionally biased region" description="Low complexity" evidence="1">
    <location>
        <begin position="1"/>
        <end position="15"/>
    </location>
</feature>
<feature type="compositionally biased region" description="Gly residues" evidence="1">
    <location>
        <begin position="16"/>
        <end position="27"/>
    </location>
</feature>
<feature type="compositionally biased region" description="Basic and acidic residues" evidence="1">
    <location>
        <begin position="33"/>
        <end position="42"/>
    </location>
</feature>
<proteinExistence type="predicted"/>
<gene>
    <name evidence="2" type="ORF">DPMN_174594</name>
</gene>
<protein>
    <submittedName>
        <fullName evidence="2">Uncharacterized protein</fullName>
    </submittedName>
</protein>
<dbReference type="Proteomes" id="UP000828390">
    <property type="component" value="Unassembled WGS sequence"/>
</dbReference>
<reference evidence="2" key="1">
    <citation type="journal article" date="2019" name="bioRxiv">
        <title>The Genome of the Zebra Mussel, Dreissena polymorpha: A Resource for Invasive Species Research.</title>
        <authorList>
            <person name="McCartney M.A."/>
            <person name="Auch B."/>
            <person name="Kono T."/>
            <person name="Mallez S."/>
            <person name="Zhang Y."/>
            <person name="Obille A."/>
            <person name="Becker A."/>
            <person name="Abrahante J.E."/>
            <person name="Garbe J."/>
            <person name="Badalamenti J.P."/>
            <person name="Herman A."/>
            <person name="Mangelson H."/>
            <person name="Liachko I."/>
            <person name="Sullivan S."/>
            <person name="Sone E.D."/>
            <person name="Koren S."/>
            <person name="Silverstein K.A.T."/>
            <person name="Beckman K.B."/>
            <person name="Gohl D.M."/>
        </authorList>
    </citation>
    <scope>NUCLEOTIDE SEQUENCE</scope>
    <source>
        <strain evidence="2">Duluth1</strain>
        <tissue evidence="2">Whole animal</tissue>
    </source>
</reference>
<evidence type="ECO:0000313" key="2">
    <source>
        <dbReference type="EMBL" id="KAH3773236.1"/>
    </source>
</evidence>
<organism evidence="2 3">
    <name type="scientific">Dreissena polymorpha</name>
    <name type="common">Zebra mussel</name>
    <name type="synonym">Mytilus polymorpha</name>
    <dbReference type="NCBI Taxonomy" id="45954"/>
    <lineage>
        <taxon>Eukaryota</taxon>
        <taxon>Metazoa</taxon>
        <taxon>Spiralia</taxon>
        <taxon>Lophotrochozoa</taxon>
        <taxon>Mollusca</taxon>
        <taxon>Bivalvia</taxon>
        <taxon>Autobranchia</taxon>
        <taxon>Heteroconchia</taxon>
        <taxon>Euheterodonta</taxon>
        <taxon>Imparidentia</taxon>
        <taxon>Neoheterodontei</taxon>
        <taxon>Myida</taxon>
        <taxon>Dreissenoidea</taxon>
        <taxon>Dreissenidae</taxon>
        <taxon>Dreissena</taxon>
    </lineage>
</organism>
<accession>A0A9D4E4X1</accession>
<evidence type="ECO:0000313" key="3">
    <source>
        <dbReference type="Proteomes" id="UP000828390"/>
    </source>
</evidence>
<keyword evidence="3" id="KW-1185">Reference proteome</keyword>
<reference evidence="2" key="2">
    <citation type="submission" date="2020-11" db="EMBL/GenBank/DDBJ databases">
        <authorList>
            <person name="McCartney M.A."/>
            <person name="Auch B."/>
            <person name="Kono T."/>
            <person name="Mallez S."/>
            <person name="Becker A."/>
            <person name="Gohl D.M."/>
            <person name="Silverstein K.A.T."/>
            <person name="Koren S."/>
            <person name="Bechman K.B."/>
            <person name="Herman A."/>
            <person name="Abrahante J.E."/>
            <person name="Garbe J."/>
        </authorList>
    </citation>
    <scope>NUCLEOTIDE SEQUENCE</scope>
    <source>
        <strain evidence="2">Duluth1</strain>
        <tissue evidence="2">Whole animal</tissue>
    </source>
</reference>
<dbReference type="AlphaFoldDB" id="A0A9D4E4X1"/>
<dbReference type="EMBL" id="JAIWYP010000009">
    <property type="protein sequence ID" value="KAH3773236.1"/>
    <property type="molecule type" value="Genomic_DNA"/>
</dbReference>
<sequence length="103" mass="10791">MSWGNSNWENNSWGNSGSGNTGWGGNSFSGNTKEAEGTHRSDCIAGSSGWGGNGWNSSYYQSNCSGCNHARSAAPWGGSSENGVLKLLGVVGVVKRTKKSLWD</sequence>
<comment type="caution">
    <text evidence="2">The sequence shown here is derived from an EMBL/GenBank/DDBJ whole genome shotgun (WGS) entry which is preliminary data.</text>
</comment>
<feature type="region of interest" description="Disordered" evidence="1">
    <location>
        <begin position="1"/>
        <end position="43"/>
    </location>
</feature>
<name>A0A9D4E4X1_DREPO</name>